<gene>
    <name evidence="1" type="ORF">ERS852478_01411</name>
</gene>
<evidence type="ECO:0000313" key="2">
    <source>
        <dbReference type="Proteomes" id="UP000095431"/>
    </source>
</evidence>
<evidence type="ECO:0000313" key="1">
    <source>
        <dbReference type="EMBL" id="CUN93225.1"/>
    </source>
</evidence>
<protein>
    <submittedName>
        <fullName evidence="1">Uncharacterized protein</fullName>
    </submittedName>
</protein>
<dbReference type="AlphaFoldDB" id="A0A174B0P9"/>
<dbReference type="EMBL" id="CYZN01000008">
    <property type="protein sequence ID" value="CUN93225.1"/>
    <property type="molecule type" value="Genomic_DNA"/>
</dbReference>
<reference evidence="1 2" key="1">
    <citation type="submission" date="2015-09" db="EMBL/GenBank/DDBJ databases">
        <authorList>
            <consortium name="Pathogen Informatics"/>
        </authorList>
    </citation>
    <scope>NUCLEOTIDE SEQUENCE [LARGE SCALE GENOMIC DNA]</scope>
    <source>
        <strain evidence="1 2">2789STDY5834863</strain>
    </source>
</reference>
<name>A0A174B0P9_9FIRM</name>
<proteinExistence type="predicted"/>
<sequence length="69" mass="8171">MEYSITASDIAKRIGCDRQDIYSSASYGLLIKKEYYVEITDRPLSWKKDIDLLTEYDNVRKKFLRRCGK</sequence>
<dbReference type="Proteomes" id="UP000095431">
    <property type="component" value="Unassembled WGS sequence"/>
</dbReference>
<accession>A0A174B0P9</accession>
<organism evidence="1 2">
    <name type="scientific">Blautia wexlerae</name>
    <dbReference type="NCBI Taxonomy" id="418240"/>
    <lineage>
        <taxon>Bacteria</taxon>
        <taxon>Bacillati</taxon>
        <taxon>Bacillota</taxon>
        <taxon>Clostridia</taxon>
        <taxon>Lachnospirales</taxon>
        <taxon>Lachnospiraceae</taxon>
        <taxon>Blautia</taxon>
    </lineage>
</organism>